<gene>
    <name evidence="2" type="ORF">DYBT9623_04378</name>
</gene>
<protein>
    <submittedName>
        <fullName evidence="2">Uncharacterized protein</fullName>
    </submittedName>
</protein>
<comment type="caution">
    <text evidence="2">The sequence shown here is derived from an EMBL/GenBank/DDBJ whole genome shotgun (WGS) entry which is preliminary data.</text>
</comment>
<accession>A0ABM8UVS6</accession>
<feature type="transmembrane region" description="Helical" evidence="1">
    <location>
        <begin position="7"/>
        <end position="24"/>
    </location>
</feature>
<evidence type="ECO:0000256" key="1">
    <source>
        <dbReference type="SAM" id="Phobius"/>
    </source>
</evidence>
<reference evidence="2 3" key="1">
    <citation type="submission" date="2021-04" db="EMBL/GenBank/DDBJ databases">
        <authorList>
            <person name="Rodrigo-Torres L."/>
            <person name="Arahal R. D."/>
            <person name="Lucena T."/>
        </authorList>
    </citation>
    <scope>NUCLEOTIDE SEQUENCE [LARGE SCALE GENOMIC DNA]</scope>
    <source>
        <strain evidence="2 3">CECT 9623</strain>
    </source>
</reference>
<sequence length="113" mass="13254">MLKSKPLWWTCLAIWILGAIYWHICQIKQLCDQLPATGIFSERLYSYNLTGPRVSAGEFQININLLIQYSIMLLVTFVLGFFPARSYETRKTRELKYKLNQISRELAFSKSKQ</sequence>
<keyword evidence="3" id="KW-1185">Reference proteome</keyword>
<organism evidence="2 3">
    <name type="scientific">Dyadobacter linearis</name>
    <dbReference type="NCBI Taxonomy" id="2823330"/>
    <lineage>
        <taxon>Bacteria</taxon>
        <taxon>Pseudomonadati</taxon>
        <taxon>Bacteroidota</taxon>
        <taxon>Cytophagia</taxon>
        <taxon>Cytophagales</taxon>
        <taxon>Spirosomataceae</taxon>
        <taxon>Dyadobacter</taxon>
    </lineage>
</organism>
<dbReference type="EMBL" id="CAJRAU010000007">
    <property type="protein sequence ID" value="CAG5072837.1"/>
    <property type="molecule type" value="Genomic_DNA"/>
</dbReference>
<evidence type="ECO:0000313" key="3">
    <source>
        <dbReference type="Proteomes" id="UP000679725"/>
    </source>
</evidence>
<feature type="transmembrane region" description="Helical" evidence="1">
    <location>
        <begin position="66"/>
        <end position="84"/>
    </location>
</feature>
<keyword evidence="1" id="KW-0472">Membrane</keyword>
<keyword evidence="1" id="KW-0812">Transmembrane</keyword>
<name>A0ABM8UVS6_9BACT</name>
<keyword evidence="1" id="KW-1133">Transmembrane helix</keyword>
<dbReference type="Proteomes" id="UP000679725">
    <property type="component" value="Unassembled WGS sequence"/>
</dbReference>
<proteinExistence type="predicted"/>
<evidence type="ECO:0000313" key="2">
    <source>
        <dbReference type="EMBL" id="CAG5072837.1"/>
    </source>
</evidence>
<dbReference type="RefSeq" id="WP_215235660.1">
    <property type="nucleotide sequence ID" value="NZ_CAJRAU010000007.1"/>
</dbReference>